<accession>A0A9Q3CY30</accession>
<sequence>MGGYNLWLLLDPDHSRNTRSRVRTSGLNYLFALSTPTVVGKPAARPRKRRETPWDSHLGIGDGASTFGDLTLGLKL</sequence>
<organism evidence="2 3">
    <name type="scientific">Austropuccinia psidii MF-1</name>
    <dbReference type="NCBI Taxonomy" id="1389203"/>
    <lineage>
        <taxon>Eukaryota</taxon>
        <taxon>Fungi</taxon>
        <taxon>Dikarya</taxon>
        <taxon>Basidiomycota</taxon>
        <taxon>Pucciniomycotina</taxon>
        <taxon>Pucciniomycetes</taxon>
        <taxon>Pucciniales</taxon>
        <taxon>Sphaerophragmiaceae</taxon>
        <taxon>Austropuccinia</taxon>
    </lineage>
</organism>
<reference evidence="2" key="1">
    <citation type="submission" date="2021-03" db="EMBL/GenBank/DDBJ databases">
        <title>Draft genome sequence of rust myrtle Austropuccinia psidii MF-1, a brazilian biotype.</title>
        <authorList>
            <person name="Quecine M.C."/>
            <person name="Pachon D.M.R."/>
            <person name="Bonatelli M.L."/>
            <person name="Correr F.H."/>
            <person name="Franceschini L.M."/>
            <person name="Leite T.F."/>
            <person name="Margarido G.R.A."/>
            <person name="Almeida C.A."/>
            <person name="Ferrarezi J.A."/>
            <person name="Labate C.A."/>
        </authorList>
    </citation>
    <scope>NUCLEOTIDE SEQUENCE</scope>
    <source>
        <strain evidence="2">MF-1</strain>
    </source>
</reference>
<dbReference type="EMBL" id="AVOT02010596">
    <property type="protein sequence ID" value="MBW0490457.1"/>
    <property type="molecule type" value="Genomic_DNA"/>
</dbReference>
<evidence type="ECO:0000256" key="1">
    <source>
        <dbReference type="SAM" id="MobiDB-lite"/>
    </source>
</evidence>
<comment type="caution">
    <text evidence="2">The sequence shown here is derived from an EMBL/GenBank/DDBJ whole genome shotgun (WGS) entry which is preliminary data.</text>
</comment>
<dbReference type="AlphaFoldDB" id="A0A9Q3CY30"/>
<proteinExistence type="predicted"/>
<gene>
    <name evidence="2" type="ORF">O181_030172</name>
</gene>
<keyword evidence="3" id="KW-1185">Reference proteome</keyword>
<dbReference type="Proteomes" id="UP000765509">
    <property type="component" value="Unassembled WGS sequence"/>
</dbReference>
<evidence type="ECO:0000313" key="3">
    <source>
        <dbReference type="Proteomes" id="UP000765509"/>
    </source>
</evidence>
<name>A0A9Q3CY30_9BASI</name>
<evidence type="ECO:0000313" key="2">
    <source>
        <dbReference type="EMBL" id="MBW0490457.1"/>
    </source>
</evidence>
<protein>
    <submittedName>
        <fullName evidence="2">Uncharacterized protein</fullName>
    </submittedName>
</protein>
<feature type="region of interest" description="Disordered" evidence="1">
    <location>
        <begin position="41"/>
        <end position="65"/>
    </location>
</feature>